<feature type="coiled-coil region" evidence="2">
    <location>
        <begin position="76"/>
        <end position="133"/>
    </location>
</feature>
<dbReference type="GeneID" id="76609414"/>
<dbReference type="OrthoDB" id="286173at2"/>
<dbReference type="STRING" id="252514.A3224_15400"/>
<feature type="domain" description="Multidrug resistance protein MdtA-like barrel-sandwich hybrid" evidence="3">
    <location>
        <begin position="45"/>
        <end position="239"/>
    </location>
</feature>
<dbReference type="Gene3D" id="2.40.50.100">
    <property type="match status" value="1"/>
</dbReference>
<dbReference type="KEGG" id="mthd:A3224_15400"/>
<gene>
    <name evidence="5" type="ORF">A3224_15400</name>
</gene>
<dbReference type="InterPro" id="IPR058625">
    <property type="entry name" value="MdtA-like_BSH"/>
</dbReference>
<dbReference type="GO" id="GO:0055085">
    <property type="term" value="P:transmembrane transport"/>
    <property type="evidence" value="ECO:0007669"/>
    <property type="project" value="InterPro"/>
</dbReference>
<sequence>MKKNRIVLAGGALLVIAVAAIILIGVGSGGVQATDNAYIKADMTAVAPQISGVIRKVAVRDYQPVQKGDLLFTIDDRELNAALRQAEADVARAKADIHRIQVLLDAHKNRIRQAQAVLKVDEANLQLARANQKRFRSLAQEGSGTEQDQEQADAVLAVQRATFKRDEEALQAAHKQEKVLQSQLDMARAALTAAQARRDRAALELSYARVTAPVSGVVAQRLPREGSYVHAGQTQITLVPLNTLYIEANYRETQLADVKAGQPVNFRVDALPGIEFRGHVESLGPASGVSFSPVAPHNATGNFTKIVQRLPVRIRIDDGQPQAARLRVGMSVRPEIHTDQ</sequence>
<evidence type="ECO:0000259" key="3">
    <source>
        <dbReference type="Pfam" id="PF25917"/>
    </source>
</evidence>
<dbReference type="Proteomes" id="UP000076077">
    <property type="component" value="Chromosome"/>
</dbReference>
<dbReference type="SUPFAM" id="SSF111369">
    <property type="entry name" value="HlyD-like secretion proteins"/>
    <property type="match status" value="2"/>
</dbReference>
<name>A0A143HQM6_MICTH</name>
<dbReference type="RefSeq" id="WP_067156655.1">
    <property type="nucleotide sequence ID" value="NZ_CP014864.1"/>
</dbReference>
<evidence type="ECO:0000313" key="5">
    <source>
        <dbReference type="EMBL" id="AMX03787.1"/>
    </source>
</evidence>
<evidence type="ECO:0000313" key="6">
    <source>
        <dbReference type="Proteomes" id="UP000076077"/>
    </source>
</evidence>
<protein>
    <submittedName>
        <fullName evidence="5">Efflux transporter periplasmic adaptor subunit</fullName>
    </submittedName>
</protein>
<dbReference type="Gene3D" id="1.10.287.470">
    <property type="entry name" value="Helix hairpin bin"/>
    <property type="match status" value="1"/>
</dbReference>
<evidence type="ECO:0000259" key="4">
    <source>
        <dbReference type="Pfam" id="PF25954"/>
    </source>
</evidence>
<dbReference type="EMBL" id="CP014864">
    <property type="protein sequence ID" value="AMX03787.1"/>
    <property type="molecule type" value="Genomic_DNA"/>
</dbReference>
<dbReference type="PANTHER" id="PTHR30386">
    <property type="entry name" value="MEMBRANE FUSION SUBUNIT OF EMRAB-TOLC MULTIDRUG EFFLUX PUMP"/>
    <property type="match status" value="1"/>
</dbReference>
<dbReference type="PANTHER" id="PTHR30386:SF24">
    <property type="entry name" value="MULTIDRUG RESISTANCE EFFLUX PUMP"/>
    <property type="match status" value="1"/>
</dbReference>
<feature type="domain" description="CusB-like beta-barrel" evidence="4">
    <location>
        <begin position="244"/>
        <end position="286"/>
    </location>
</feature>
<dbReference type="Pfam" id="PF25954">
    <property type="entry name" value="Beta-barrel_RND_2"/>
    <property type="match status" value="1"/>
</dbReference>
<evidence type="ECO:0000256" key="1">
    <source>
        <dbReference type="ARBA" id="ARBA00009477"/>
    </source>
</evidence>
<dbReference type="InterPro" id="IPR050739">
    <property type="entry name" value="MFP"/>
</dbReference>
<organism evidence="5 6">
    <name type="scientific">Microbulbifer thermotolerans</name>
    <dbReference type="NCBI Taxonomy" id="252514"/>
    <lineage>
        <taxon>Bacteria</taxon>
        <taxon>Pseudomonadati</taxon>
        <taxon>Pseudomonadota</taxon>
        <taxon>Gammaproteobacteria</taxon>
        <taxon>Cellvibrionales</taxon>
        <taxon>Microbulbiferaceae</taxon>
        <taxon>Microbulbifer</taxon>
    </lineage>
</organism>
<proteinExistence type="inferred from homology"/>
<keyword evidence="2" id="KW-0175">Coiled coil</keyword>
<comment type="similarity">
    <text evidence="1">Belongs to the membrane fusion protein (MFP) (TC 8.A.1) family.</text>
</comment>
<dbReference type="Pfam" id="PF25917">
    <property type="entry name" value="BSH_RND"/>
    <property type="match status" value="1"/>
</dbReference>
<reference evidence="6" key="1">
    <citation type="submission" date="2016-03" db="EMBL/GenBank/DDBJ databases">
        <authorList>
            <person name="Lee Y.-S."/>
            <person name="Choi Y.-L."/>
        </authorList>
    </citation>
    <scope>NUCLEOTIDE SEQUENCE [LARGE SCALE GENOMIC DNA]</scope>
    <source>
        <strain evidence="6">DAU221</strain>
    </source>
</reference>
<dbReference type="Gene3D" id="2.40.30.170">
    <property type="match status" value="1"/>
</dbReference>
<dbReference type="AlphaFoldDB" id="A0A143HQM6"/>
<evidence type="ECO:0000256" key="2">
    <source>
        <dbReference type="SAM" id="Coils"/>
    </source>
</evidence>
<keyword evidence="6" id="KW-1185">Reference proteome</keyword>
<dbReference type="InterPro" id="IPR058792">
    <property type="entry name" value="Beta-barrel_RND_2"/>
</dbReference>
<accession>A0A143HQM6</accession>